<proteinExistence type="predicted"/>
<evidence type="ECO:0000313" key="1">
    <source>
        <dbReference type="EMBL" id="DAD96121.1"/>
    </source>
</evidence>
<reference evidence="1" key="1">
    <citation type="journal article" date="2021" name="Proc. Natl. Acad. Sci. U.S.A.">
        <title>A Catalog of Tens of Thousands of Viruses from Human Metagenomes Reveals Hidden Associations with Chronic Diseases.</title>
        <authorList>
            <person name="Tisza M.J."/>
            <person name="Buck C.B."/>
        </authorList>
    </citation>
    <scope>NUCLEOTIDE SEQUENCE</scope>
    <source>
        <strain evidence="1">Ct2th6</strain>
    </source>
</reference>
<sequence>MIICLVSRLLDCSSDATRKVSGQPQPFPIRSCFGWGLPSQPVSRLLVRSYRTFPPLPLAWRFPFLWHFP</sequence>
<dbReference type="EMBL" id="BK015209">
    <property type="protein sequence ID" value="DAD96121.1"/>
    <property type="molecule type" value="Genomic_DNA"/>
</dbReference>
<accession>A0A8S5NN34</accession>
<name>A0A8S5NN34_9CAUD</name>
<protein>
    <submittedName>
        <fullName evidence="1">Uncharacterized protein</fullName>
    </submittedName>
</protein>
<organism evidence="1">
    <name type="scientific">Myoviridae sp. ct2th6</name>
    <dbReference type="NCBI Taxonomy" id="2826606"/>
    <lineage>
        <taxon>Viruses</taxon>
        <taxon>Duplodnaviria</taxon>
        <taxon>Heunggongvirae</taxon>
        <taxon>Uroviricota</taxon>
        <taxon>Caudoviricetes</taxon>
    </lineage>
</organism>